<evidence type="ECO:0000256" key="1">
    <source>
        <dbReference type="ARBA" id="ARBA00022737"/>
    </source>
</evidence>
<evidence type="ECO:0000256" key="2">
    <source>
        <dbReference type="ARBA" id="ARBA00022786"/>
    </source>
</evidence>
<keyword evidence="2" id="KW-0833">Ubl conjugation pathway</keyword>
<dbReference type="PROSITE" id="PS50011">
    <property type="entry name" value="PROTEIN_KINASE_DOM"/>
    <property type="match status" value="1"/>
</dbReference>
<dbReference type="GO" id="GO:0004672">
    <property type="term" value="F:protein kinase activity"/>
    <property type="evidence" value="ECO:0007669"/>
    <property type="project" value="InterPro"/>
</dbReference>
<dbReference type="InterPro" id="IPR016024">
    <property type="entry name" value="ARM-type_fold"/>
</dbReference>
<dbReference type="InterPro" id="IPR039852">
    <property type="entry name" value="CAND1/CAND2"/>
</dbReference>
<dbReference type="SUPFAM" id="SSF48371">
    <property type="entry name" value="ARM repeat"/>
    <property type="match status" value="2"/>
</dbReference>
<comment type="caution">
    <text evidence="5">The sequence shown here is derived from an EMBL/GenBank/DDBJ whole genome shotgun (WGS) entry which is preliminary data.</text>
</comment>
<dbReference type="Pfam" id="PF00069">
    <property type="entry name" value="Pkinase"/>
    <property type="match status" value="1"/>
</dbReference>
<dbReference type="GO" id="GO:0010265">
    <property type="term" value="P:SCF complex assembly"/>
    <property type="evidence" value="ECO:0007669"/>
    <property type="project" value="InterPro"/>
</dbReference>
<dbReference type="InterPro" id="IPR000719">
    <property type="entry name" value="Prot_kinase_dom"/>
</dbReference>
<evidence type="ECO:0000259" key="4">
    <source>
        <dbReference type="PROSITE" id="PS50011"/>
    </source>
</evidence>
<dbReference type="Gene3D" id="3.30.200.20">
    <property type="entry name" value="Phosphorylase Kinase, domain 1"/>
    <property type="match status" value="1"/>
</dbReference>
<proteinExistence type="predicted"/>
<organism evidence="5 6">
    <name type="scientific">Streblomastix strix</name>
    <dbReference type="NCBI Taxonomy" id="222440"/>
    <lineage>
        <taxon>Eukaryota</taxon>
        <taxon>Metamonada</taxon>
        <taxon>Preaxostyla</taxon>
        <taxon>Oxymonadida</taxon>
        <taxon>Streblomastigidae</taxon>
        <taxon>Streblomastix</taxon>
    </lineage>
</organism>
<dbReference type="GO" id="GO:0005524">
    <property type="term" value="F:ATP binding"/>
    <property type="evidence" value="ECO:0007669"/>
    <property type="project" value="InterPro"/>
</dbReference>
<name>A0A5J4WYY0_9EUKA</name>
<dbReference type="Gene3D" id="1.25.10.10">
    <property type="entry name" value="Leucine-rich Repeat Variant"/>
    <property type="match status" value="2"/>
</dbReference>
<accession>A0A5J4WYY0</accession>
<feature type="compositionally biased region" description="Low complexity" evidence="3">
    <location>
        <begin position="913"/>
        <end position="924"/>
    </location>
</feature>
<feature type="domain" description="Protein kinase" evidence="4">
    <location>
        <begin position="1492"/>
        <end position="1750"/>
    </location>
</feature>
<feature type="region of interest" description="Disordered" evidence="3">
    <location>
        <begin position="321"/>
        <end position="349"/>
    </location>
</feature>
<dbReference type="InterPro" id="IPR011009">
    <property type="entry name" value="Kinase-like_dom_sf"/>
</dbReference>
<reference evidence="5 6" key="1">
    <citation type="submission" date="2019-03" db="EMBL/GenBank/DDBJ databases">
        <title>Single cell metagenomics reveals metabolic interactions within the superorganism composed of flagellate Streblomastix strix and complex community of Bacteroidetes bacteria on its surface.</title>
        <authorList>
            <person name="Treitli S.C."/>
            <person name="Kolisko M."/>
            <person name="Husnik F."/>
            <person name="Keeling P."/>
            <person name="Hampl V."/>
        </authorList>
    </citation>
    <scope>NUCLEOTIDE SEQUENCE [LARGE SCALE GENOMIC DNA]</scope>
    <source>
        <strain evidence="5">ST1C</strain>
    </source>
</reference>
<feature type="region of interest" description="Disordered" evidence="3">
    <location>
        <begin position="1226"/>
        <end position="1267"/>
    </location>
</feature>
<feature type="region of interest" description="Disordered" evidence="3">
    <location>
        <begin position="912"/>
        <end position="966"/>
    </location>
</feature>
<evidence type="ECO:0000313" key="5">
    <source>
        <dbReference type="EMBL" id="KAA6399686.1"/>
    </source>
</evidence>
<feature type="compositionally biased region" description="Low complexity" evidence="3">
    <location>
        <begin position="935"/>
        <end position="951"/>
    </location>
</feature>
<dbReference type="Proteomes" id="UP000324800">
    <property type="component" value="Unassembled WGS sequence"/>
</dbReference>
<dbReference type="InterPro" id="IPR000225">
    <property type="entry name" value="Armadillo"/>
</dbReference>
<keyword evidence="1" id="KW-0677">Repeat</keyword>
<evidence type="ECO:0000313" key="6">
    <source>
        <dbReference type="Proteomes" id="UP000324800"/>
    </source>
</evidence>
<dbReference type="Gene3D" id="1.10.510.10">
    <property type="entry name" value="Transferase(Phosphotransferase) domain 1"/>
    <property type="match status" value="1"/>
</dbReference>
<dbReference type="PANTHER" id="PTHR12696">
    <property type="entry name" value="TIP120"/>
    <property type="match status" value="1"/>
</dbReference>
<evidence type="ECO:0000256" key="3">
    <source>
        <dbReference type="SAM" id="MobiDB-lite"/>
    </source>
</evidence>
<dbReference type="SUPFAM" id="SSF56112">
    <property type="entry name" value="Protein kinase-like (PK-like)"/>
    <property type="match status" value="1"/>
</dbReference>
<sequence>MTTLKTLKNIFLNIQDVDCQIVQQGLTDLNKEMKDQKFSFQDQEQKIVEAVIDRVKYTGDIAGRLTSIMAIDCLSKIFQFGLSIGTLNKIVQKFLEEFRQPSPEKSVSGTKFLGQVLEKLQIPLGQQIAGQLQDELFKDARGGIEMQLHSLELLEIIAHRYGSTCNQKQYALLLKDLIADKQIQTKKKIVDVIVALSPHFTDEILDDFVKNSVALINNPETQDTNLHLGLLCNISVNVGTQIIPHSSTLIDLIIQSIPKLQKDIQFVNLQKSCIEGLNSILRVIPKREGGFDNKQDEILNAVLSSLNYDPDNELKIEEEEKELENANEEEVENDDEEYEEEDDEDDDDYELGYDSSWIVRREAANTIQTFLSRELVPLPKVYDTIFPAVVTRIVNEHSTPTLHELISSISLVIHNTKEYSQVESEDCTHLLIKEIQSKVVLQKNRQGKNIQTRLEGHLFRKLASQLKSKDLTIRTQILNLLSQLTFAVQRMGGYRGVNLKYLLNIVSYPFYYDDAVTQASNQGDGSGGANQIISDYSRSAFGLLWQILKATQPQIVNQHLRSITELIKTTASYKTPNISAPSIRTIGELFTYTVPPNQGGLIADQKLAEELFNLCMGTFTRSDCDLTVKQNALLSLGVVTTMYGKEVLGINNLIKAIEQIIKFTKNDSSRIYASRALTTILASEEVISSIYDVIPTPQKDSPLNIFDSIVQQLGECVKRRNTRPLGQLGLIGLQLAFEQFGDKLNKDGLESLVKEFDLLFAEPDATYTIEAMITLTDLLSTNPQTRHIVAEIFNNRLQDIITNANLKPSISASPAIANLILQLIAVGESFDAYSRALLNLSTINRHINIVCLQNTTNALALLLIGAEQLKVSNKGDEDTTKDEKPFIKDFNTKQQQILKPLLDILERASTTGVPSSISPVQVVPDNQKKEEEQQQQDQQQQDQQQDQIRPNVSPPPQPQQNTTIQQERRYSTDVIFSLLTFSSLGENKKIIQQYPQLTGQLEKLMQFCKDAQSGTSMLEVGVHAAQCYGSLAYGSKDQLVQTLYQRASTKSNLQTLYILAVSKYLILEGEKEREQISQLITTSQTGSVKSVTGLIGISKSPTIRPPLPPGNDLNVQMLQLLELLVEQLKSQDQSSREASIDSLGKLCRMMPDKVIPLLSAVIGSGRSKKTSTTKISRTGSFQVASASTDNAIARSSAVETLQRSICAEDVEVEDLEENINRIENIKDLRQNSRSPSPSPQVIQQKEQKPSKIRRSVSPSHSRSPESVIRDMNFNRVVTSNLSDFFQLINDPDINVKREVAILIKMCAIHRANLTKIYLRPYLNNLLENLRINKALRSVEMIAGQANIQDAGKPLRYATYEAVEQLVERTPSLFTEPDQLLSRLVDGFSDDSDIRRKAYSILGILIRQQTLQSGGNGASGQLMVDSIITFLPKFLERLGDQIGQVRIVRSEEQRLQAEDEDDARQRDDNIRSAMITLIELEKERKIKDSQAFNDVMSKLKGGAFAKTFLVRLRKSGVFYVLKRLAYLTTEDKSRADEEVAQIQLLESHFTIHLNYTFTDSSELCLIFEYYTNRDLRNIIYELSKMPKDLRLKHVYNILAQIALSLDFMHSHGVVHRNIKPENIFVMEDETVRFGDFTLARELTEKQCNYLTGTKLYMAPEVWQQKPMDFCTDVYSVGVVAFEIATGYHPFEASTEKAMVEKIRSGESAKFPPYITDDMKEIISLMMNFDPKKRPTSKQIIESEAVGNLIWIYDDTANAKTLTEDKLFKVRQEINSQALMKLPKAEIFKKLTDALKDVRYTLTGKASNVTEKMRETAILLSIDSGQVILSTVKGVDDVGYALPSGIVNELTLIIIIIPIEHITLNMVEQIINIVNQGSVEQIQKMFDMGVIQCMAKSLINRDRDIKFAIIQTLINIIEKGWSQILQQETQSQQQQQQTQQTYTFSKIQQILLLPHPYLKALEQGRIIISVINNVIQNDDVDKECKDRAKFLLNLLYPEGSKLPLECQSKLIEEYCIKAKSDERDVRKEGLNSLIQVSVNFDNHKLINQFGGLETSIGYAKDRSEGKVLDEKTFRYSLLILLNMFVFGSQMTQQSIKQIITEDVLHRIYGNEAKMVISAYLYTDRMKDLVRIRRCCERNRKEGNIDLIRLGLMPLLNEEIEVTTQEDKEEGEGKLIIIGEIVELLVRDNIEASRLIYDETEFVTQQLALLDSLPIEKMKQYHLSPLFWITSILPYQQKQQLYERGIIQQMMKQLESEDNQIRWKSGRIIRYIIEGGLDTAKLGECNQYYQPLSEDGTIKKLTQILEDEEDWQSHRELAQIIARLFKATKLPSSFGRDVINVIKKLPTDFRGLSLLAELPENHALILQNGFEKQLFKDEIFTLEFLTVTLHILRLGSEMNKKKISKDVVDKVKELSDDKYWGDDIKIKAREALKMINEIIELESMLQ</sequence>
<dbReference type="OrthoDB" id="6260732at2759"/>
<dbReference type="SMART" id="SM00185">
    <property type="entry name" value="ARM"/>
    <property type="match status" value="5"/>
</dbReference>
<gene>
    <name evidence="5" type="ORF">EZS28_004786</name>
</gene>
<protein>
    <recommendedName>
        <fullName evidence="4">Protein kinase domain-containing protein</fullName>
    </recommendedName>
</protein>
<dbReference type="EMBL" id="SNRW01000702">
    <property type="protein sequence ID" value="KAA6399686.1"/>
    <property type="molecule type" value="Genomic_DNA"/>
</dbReference>
<dbReference type="InterPro" id="IPR011989">
    <property type="entry name" value="ARM-like"/>
</dbReference>
<feature type="compositionally biased region" description="Low complexity" evidence="3">
    <location>
        <begin position="1255"/>
        <end position="1266"/>
    </location>
</feature>